<feature type="transmembrane region" description="Helical" evidence="1">
    <location>
        <begin position="75"/>
        <end position="98"/>
    </location>
</feature>
<keyword evidence="3" id="KW-1185">Reference proteome</keyword>
<keyword evidence="1" id="KW-1133">Transmembrane helix</keyword>
<feature type="transmembrane region" description="Helical" evidence="1">
    <location>
        <begin position="44"/>
        <end position="63"/>
    </location>
</feature>
<dbReference type="Proteomes" id="UP001596317">
    <property type="component" value="Unassembled WGS sequence"/>
</dbReference>
<organism evidence="2 3">
    <name type="scientific">Deinococcus multiflagellatus</name>
    <dbReference type="NCBI Taxonomy" id="1656887"/>
    <lineage>
        <taxon>Bacteria</taxon>
        <taxon>Thermotogati</taxon>
        <taxon>Deinococcota</taxon>
        <taxon>Deinococci</taxon>
        <taxon>Deinococcales</taxon>
        <taxon>Deinococcaceae</taxon>
        <taxon>Deinococcus</taxon>
    </lineage>
</organism>
<evidence type="ECO:0000313" key="2">
    <source>
        <dbReference type="EMBL" id="MFC6663696.1"/>
    </source>
</evidence>
<dbReference type="RefSeq" id="WP_224609705.1">
    <property type="nucleotide sequence ID" value="NZ_JAIQXV010000012.1"/>
</dbReference>
<gene>
    <name evidence="2" type="ORF">ACFP90_27170</name>
</gene>
<evidence type="ECO:0000313" key="3">
    <source>
        <dbReference type="Proteomes" id="UP001596317"/>
    </source>
</evidence>
<keyword evidence="1" id="KW-0812">Transmembrane</keyword>
<protein>
    <submittedName>
        <fullName evidence="2">Uncharacterized protein</fullName>
    </submittedName>
</protein>
<proteinExistence type="predicted"/>
<keyword evidence="1" id="KW-0472">Membrane</keyword>
<comment type="caution">
    <text evidence="2">The sequence shown here is derived from an EMBL/GenBank/DDBJ whole genome shotgun (WGS) entry which is preliminary data.</text>
</comment>
<reference evidence="3" key="1">
    <citation type="journal article" date="2019" name="Int. J. Syst. Evol. Microbiol.">
        <title>The Global Catalogue of Microorganisms (GCM) 10K type strain sequencing project: providing services to taxonomists for standard genome sequencing and annotation.</title>
        <authorList>
            <consortium name="The Broad Institute Genomics Platform"/>
            <consortium name="The Broad Institute Genome Sequencing Center for Infectious Disease"/>
            <person name="Wu L."/>
            <person name="Ma J."/>
        </authorList>
    </citation>
    <scope>NUCLEOTIDE SEQUENCE [LARGE SCALE GENOMIC DNA]</scope>
    <source>
        <strain evidence="3">CCUG 63830</strain>
    </source>
</reference>
<name>A0ABW1ZTK3_9DEIO</name>
<sequence length="102" mass="10895">MATQFILIQVLCSLALLASGLYCGLTFQWPVISTETFARIFRGLAIVGLVAVPIMVFVFVMRAKHTSTQPSSPSPLLLTAVQSGLSWGLGFGLGRLVLLLTA</sequence>
<dbReference type="EMBL" id="JBHSWB010000004">
    <property type="protein sequence ID" value="MFC6663696.1"/>
    <property type="molecule type" value="Genomic_DNA"/>
</dbReference>
<accession>A0ABW1ZTK3</accession>
<evidence type="ECO:0000256" key="1">
    <source>
        <dbReference type="SAM" id="Phobius"/>
    </source>
</evidence>